<feature type="transmembrane region" description="Helical" evidence="1">
    <location>
        <begin position="103"/>
        <end position="122"/>
    </location>
</feature>
<dbReference type="STRING" id="999422.HMPREF9944_01088"/>
<feature type="transmembrane region" description="Helical" evidence="1">
    <location>
        <begin position="31"/>
        <end position="52"/>
    </location>
</feature>
<evidence type="ECO:0000313" key="3">
    <source>
        <dbReference type="Proteomes" id="UP000003167"/>
    </source>
</evidence>
<keyword evidence="1" id="KW-1133">Transmembrane helix</keyword>
<feature type="transmembrane region" description="Helical" evidence="1">
    <location>
        <begin position="160"/>
        <end position="184"/>
    </location>
</feature>
<keyword evidence="1" id="KW-0812">Transmembrane</keyword>
<dbReference type="HOGENOM" id="CLU_091343_0_0_10"/>
<dbReference type="Proteomes" id="UP000003167">
    <property type="component" value="Unassembled WGS sequence"/>
</dbReference>
<dbReference type="AlphaFoldDB" id="H1HLP4"/>
<keyword evidence="3" id="KW-1185">Reference proteome</keyword>
<feature type="transmembrane region" description="Helical" evidence="1">
    <location>
        <begin position="134"/>
        <end position="154"/>
    </location>
</feature>
<keyword evidence="1" id="KW-0472">Membrane</keyword>
<organism evidence="2 3">
    <name type="scientific">Segatella maculosa OT 289</name>
    <dbReference type="NCBI Taxonomy" id="999422"/>
    <lineage>
        <taxon>Bacteria</taxon>
        <taxon>Pseudomonadati</taxon>
        <taxon>Bacteroidota</taxon>
        <taxon>Bacteroidia</taxon>
        <taxon>Bacteroidales</taxon>
        <taxon>Prevotellaceae</taxon>
        <taxon>Segatella</taxon>
    </lineage>
</organism>
<evidence type="ECO:0000256" key="1">
    <source>
        <dbReference type="SAM" id="Phobius"/>
    </source>
</evidence>
<evidence type="ECO:0008006" key="4">
    <source>
        <dbReference type="Google" id="ProtNLM"/>
    </source>
</evidence>
<comment type="caution">
    <text evidence="2">The sequence shown here is derived from an EMBL/GenBank/DDBJ whole genome shotgun (WGS) entry which is preliminary data.</text>
</comment>
<proteinExistence type="predicted"/>
<dbReference type="PATRIC" id="fig|999422.3.peg.1121"/>
<evidence type="ECO:0000313" key="2">
    <source>
        <dbReference type="EMBL" id="EHO71642.1"/>
    </source>
</evidence>
<feature type="transmembrane region" description="Helical" evidence="1">
    <location>
        <begin position="78"/>
        <end position="97"/>
    </location>
</feature>
<feature type="transmembrane region" description="Helical" evidence="1">
    <location>
        <begin position="7"/>
        <end position="25"/>
    </location>
</feature>
<sequence>MKVLRSSLFRAISAIVIGALLIEYREQTVEWLTIVIGVLFFLSGVISLASYYTARKTAGEPEVYDSNGQLISGGQRPALPIVGLGSLILGAILALTPGTFITGLIYIIAALLIIGAIGQFINLAEISKLADVGFFYWVMPSVILLTGLVAVIYPKSIASAPLFVIGWCMLLYGVVECINALKIYSCRKQMEKKPAAQASVELKECEQEPTESKE</sequence>
<gene>
    <name evidence="2" type="ORF">HMPREF9944_01088</name>
</gene>
<dbReference type="EMBL" id="AGEK01000020">
    <property type="protein sequence ID" value="EHO71642.1"/>
    <property type="molecule type" value="Genomic_DNA"/>
</dbReference>
<protein>
    <recommendedName>
        <fullName evidence="4">DUF308 domain-containing protein</fullName>
    </recommendedName>
</protein>
<accession>H1HLP4</accession>
<dbReference type="Pfam" id="PF03729">
    <property type="entry name" value="DUF308"/>
    <property type="match status" value="3"/>
</dbReference>
<dbReference type="InterPro" id="IPR005325">
    <property type="entry name" value="DUF308_memb"/>
</dbReference>
<reference evidence="2 3" key="1">
    <citation type="submission" date="2011-12" db="EMBL/GenBank/DDBJ databases">
        <title>The Genome Sequence of Prevotella maculosa OT 289.</title>
        <authorList>
            <consortium name="The Broad Institute Genome Sequencing Platform"/>
            <person name="Earl A."/>
            <person name="Ward D."/>
            <person name="Feldgarden M."/>
            <person name="Gevers D."/>
            <person name="Izard J."/>
            <person name="Blanton J.M."/>
            <person name="Mathney J."/>
            <person name="Tanner A.C."/>
            <person name="Dewhirst F.E."/>
            <person name="Young S.K."/>
            <person name="Zeng Q."/>
            <person name="Gargeya S."/>
            <person name="Fitzgerald M."/>
            <person name="Haas B."/>
            <person name="Abouelleil A."/>
            <person name="Alvarado L."/>
            <person name="Arachchi H.M."/>
            <person name="Berlin A."/>
            <person name="Chapman S.B."/>
            <person name="Gearin G."/>
            <person name="Goldberg J."/>
            <person name="Griggs A."/>
            <person name="Gujja S."/>
            <person name="Hansen M."/>
            <person name="Heiman D."/>
            <person name="Howarth C."/>
            <person name="Larimer J."/>
            <person name="Lui A."/>
            <person name="MacDonald P.J.P."/>
            <person name="McCowen C."/>
            <person name="Montmayeur A."/>
            <person name="Murphy C."/>
            <person name="Neiman D."/>
            <person name="Pearson M."/>
            <person name="Priest M."/>
            <person name="Roberts A."/>
            <person name="Saif S."/>
            <person name="Shea T."/>
            <person name="Sisk P."/>
            <person name="Stolte C."/>
            <person name="Sykes S."/>
            <person name="Wortman J."/>
            <person name="Nusbaum C."/>
            <person name="Birren B."/>
        </authorList>
    </citation>
    <scope>NUCLEOTIDE SEQUENCE [LARGE SCALE GENOMIC DNA]</scope>
    <source>
        <strain evidence="2 3">OT 289</strain>
    </source>
</reference>
<dbReference type="OrthoDB" id="1082789at2"/>
<dbReference type="RefSeq" id="WP_008564951.1">
    <property type="nucleotide sequence ID" value="NZ_JH594502.1"/>
</dbReference>
<name>H1HLP4_9BACT</name>